<gene>
    <name evidence="2" type="ORF">AFUS01_LOCUS32888</name>
</gene>
<reference evidence="2" key="1">
    <citation type="submission" date="2021-06" db="EMBL/GenBank/DDBJ databases">
        <authorList>
            <person name="Hodson N. C."/>
            <person name="Mongue J. A."/>
            <person name="Jaron S. K."/>
        </authorList>
    </citation>
    <scope>NUCLEOTIDE SEQUENCE</scope>
</reference>
<dbReference type="InterPro" id="IPR053134">
    <property type="entry name" value="RNA-dir_DNA_polymerase"/>
</dbReference>
<proteinExistence type="predicted"/>
<dbReference type="InterPro" id="IPR000477">
    <property type="entry name" value="RT_dom"/>
</dbReference>
<evidence type="ECO:0000313" key="3">
    <source>
        <dbReference type="Proteomes" id="UP000708208"/>
    </source>
</evidence>
<dbReference type="PANTHER" id="PTHR24559">
    <property type="entry name" value="TRANSPOSON TY3-I GAG-POL POLYPROTEIN"/>
    <property type="match status" value="1"/>
</dbReference>
<comment type="caution">
    <text evidence="2">The sequence shown here is derived from an EMBL/GenBank/DDBJ whole genome shotgun (WGS) entry which is preliminary data.</text>
</comment>
<organism evidence="2 3">
    <name type="scientific">Allacma fusca</name>
    <dbReference type="NCBI Taxonomy" id="39272"/>
    <lineage>
        <taxon>Eukaryota</taxon>
        <taxon>Metazoa</taxon>
        <taxon>Ecdysozoa</taxon>
        <taxon>Arthropoda</taxon>
        <taxon>Hexapoda</taxon>
        <taxon>Collembola</taxon>
        <taxon>Symphypleona</taxon>
        <taxon>Sminthuridae</taxon>
        <taxon>Allacma</taxon>
    </lineage>
</organism>
<dbReference type="CDD" id="cd01647">
    <property type="entry name" value="RT_LTR"/>
    <property type="match status" value="1"/>
</dbReference>
<feature type="domain" description="Reverse transcriptase" evidence="1">
    <location>
        <begin position="37"/>
        <end position="181"/>
    </location>
</feature>
<dbReference type="Pfam" id="PF00078">
    <property type="entry name" value="RVT_1"/>
    <property type="match status" value="1"/>
</dbReference>
<protein>
    <recommendedName>
        <fullName evidence="1">Reverse transcriptase domain-containing protein</fullName>
    </recommendedName>
</protein>
<feature type="non-terminal residue" evidence="2">
    <location>
        <position position="181"/>
    </location>
</feature>
<evidence type="ECO:0000259" key="1">
    <source>
        <dbReference type="Pfam" id="PF00078"/>
    </source>
</evidence>
<dbReference type="AlphaFoldDB" id="A0A8J2PBV0"/>
<dbReference type="EMBL" id="CAJVCH010526948">
    <property type="protein sequence ID" value="CAG7822627.1"/>
    <property type="molecule type" value="Genomic_DNA"/>
</dbReference>
<dbReference type="PANTHER" id="PTHR24559:SF444">
    <property type="entry name" value="REVERSE TRANSCRIPTASE DOMAIN-CONTAINING PROTEIN"/>
    <property type="match status" value="1"/>
</dbReference>
<keyword evidence="3" id="KW-1185">Reference proteome</keyword>
<name>A0A8J2PBV0_9HEXA</name>
<sequence>MNEAKKQILNKTVDEWLEFGLIKPCTGPWAFNTVIRPKSDGSFRVTVDYTELNDVTVKDRYPIARIDQILCSLADGILFIKSDLVKAYHQIPIKSEDQVKTAFITPRGLYMNVTLIDGLCNAPSSFHRVTDKVFGDLKQTHSPTYFDDVITKGNDSMILLDNYEQLLDRLATNHFTIHPNK</sequence>
<dbReference type="Proteomes" id="UP000708208">
    <property type="component" value="Unassembled WGS sequence"/>
</dbReference>
<dbReference type="OrthoDB" id="6783748at2759"/>
<evidence type="ECO:0000313" key="2">
    <source>
        <dbReference type="EMBL" id="CAG7822627.1"/>
    </source>
</evidence>
<accession>A0A8J2PBV0</accession>